<sequence length="136" mass="15774">MKIHSKQTDGDISLRFHHVYHRKNQYSQTTSRRLCMTDPEFNHGFTFDDQGRTDILHSPFFDVQFIEDDVTVEEYIDRILYQLTLAIEEHIPAGHWKIMSRPTNPPSPTPSTRNSALKATCLLVASLSLISIFLRK</sequence>
<keyword evidence="2" id="KW-1185">Reference proteome</keyword>
<evidence type="ECO:0000313" key="1">
    <source>
        <dbReference type="EMBL" id="KAL0916335.1"/>
    </source>
</evidence>
<dbReference type="EMBL" id="JANQDX010000011">
    <property type="protein sequence ID" value="KAL0916335.1"/>
    <property type="molecule type" value="Genomic_DNA"/>
</dbReference>
<comment type="caution">
    <text evidence="1">The sequence shown here is derived from an EMBL/GenBank/DDBJ whole genome shotgun (WGS) entry which is preliminary data.</text>
</comment>
<protein>
    <submittedName>
        <fullName evidence="1">Uncharacterized protein</fullName>
    </submittedName>
</protein>
<reference evidence="1 2" key="1">
    <citation type="journal article" date="2024" name="Plant Biotechnol. J.">
        <title>Dendrobium thyrsiflorum genome and its molecular insights into genes involved in important horticultural traits.</title>
        <authorList>
            <person name="Chen B."/>
            <person name="Wang J.Y."/>
            <person name="Zheng P.J."/>
            <person name="Li K.L."/>
            <person name="Liang Y.M."/>
            <person name="Chen X.F."/>
            <person name="Zhang C."/>
            <person name="Zhao X."/>
            <person name="He X."/>
            <person name="Zhang G.Q."/>
            <person name="Liu Z.J."/>
            <person name="Xu Q."/>
        </authorList>
    </citation>
    <scope>NUCLEOTIDE SEQUENCE [LARGE SCALE GENOMIC DNA]</scope>
    <source>
        <strain evidence="1">GZMU011</strain>
    </source>
</reference>
<dbReference type="AlphaFoldDB" id="A0ABD0UUP9"/>
<evidence type="ECO:0000313" key="2">
    <source>
        <dbReference type="Proteomes" id="UP001552299"/>
    </source>
</evidence>
<gene>
    <name evidence="1" type="ORF">M5K25_013838</name>
</gene>
<organism evidence="1 2">
    <name type="scientific">Dendrobium thyrsiflorum</name>
    <name type="common">Pinecone-like raceme dendrobium</name>
    <name type="synonym">Orchid</name>
    <dbReference type="NCBI Taxonomy" id="117978"/>
    <lineage>
        <taxon>Eukaryota</taxon>
        <taxon>Viridiplantae</taxon>
        <taxon>Streptophyta</taxon>
        <taxon>Embryophyta</taxon>
        <taxon>Tracheophyta</taxon>
        <taxon>Spermatophyta</taxon>
        <taxon>Magnoliopsida</taxon>
        <taxon>Liliopsida</taxon>
        <taxon>Asparagales</taxon>
        <taxon>Orchidaceae</taxon>
        <taxon>Epidendroideae</taxon>
        <taxon>Malaxideae</taxon>
        <taxon>Dendrobiinae</taxon>
        <taxon>Dendrobium</taxon>
    </lineage>
</organism>
<name>A0ABD0UUP9_DENTH</name>
<dbReference type="Proteomes" id="UP001552299">
    <property type="component" value="Unassembled WGS sequence"/>
</dbReference>
<accession>A0ABD0UUP9</accession>
<proteinExistence type="predicted"/>